<keyword evidence="3" id="KW-0677">Repeat</keyword>
<keyword evidence="6" id="KW-1185">Reference proteome</keyword>
<dbReference type="PANTHER" id="PTHR16263">
    <property type="entry name" value="TETRATRICOPEPTIDE REPEAT PROTEIN 38"/>
    <property type="match status" value="1"/>
</dbReference>
<keyword evidence="4" id="KW-0802">TPR repeat</keyword>
<name>A0ABU6TEP9_9FABA</name>
<evidence type="ECO:0000256" key="2">
    <source>
        <dbReference type="ARBA" id="ARBA00019992"/>
    </source>
</evidence>
<evidence type="ECO:0000313" key="6">
    <source>
        <dbReference type="Proteomes" id="UP001341840"/>
    </source>
</evidence>
<evidence type="ECO:0000313" key="5">
    <source>
        <dbReference type="EMBL" id="MED6147014.1"/>
    </source>
</evidence>
<gene>
    <name evidence="5" type="ORF">PIB30_040050</name>
</gene>
<dbReference type="InterPro" id="IPR033891">
    <property type="entry name" value="TTC38"/>
</dbReference>
<organism evidence="5 6">
    <name type="scientific">Stylosanthes scabra</name>
    <dbReference type="NCBI Taxonomy" id="79078"/>
    <lineage>
        <taxon>Eukaryota</taxon>
        <taxon>Viridiplantae</taxon>
        <taxon>Streptophyta</taxon>
        <taxon>Embryophyta</taxon>
        <taxon>Tracheophyta</taxon>
        <taxon>Spermatophyta</taxon>
        <taxon>Magnoliopsida</taxon>
        <taxon>eudicotyledons</taxon>
        <taxon>Gunneridae</taxon>
        <taxon>Pentapetalae</taxon>
        <taxon>rosids</taxon>
        <taxon>fabids</taxon>
        <taxon>Fabales</taxon>
        <taxon>Fabaceae</taxon>
        <taxon>Papilionoideae</taxon>
        <taxon>50 kb inversion clade</taxon>
        <taxon>dalbergioids sensu lato</taxon>
        <taxon>Dalbergieae</taxon>
        <taxon>Pterocarpus clade</taxon>
        <taxon>Stylosanthes</taxon>
    </lineage>
</organism>
<dbReference type="SUPFAM" id="SSF48452">
    <property type="entry name" value="TPR-like"/>
    <property type="match status" value="1"/>
</dbReference>
<proteinExistence type="inferred from homology"/>
<accession>A0ABU6TEP9</accession>
<sequence>MEGGAVKLDRWGYEVRTSSEPCISAINSYYHQVISYGRDRSVILEALDHDNNCVLANILAAQFLLSVDPSRAPSCLLSAKSNLENATLYEKLVFEAVSYLISQDWDDDVALQLHSKLLKEFPKDLLSLKRAQVLCFYMGRPDLSSSLVNQVLPQNEGENYLYGMVAFPLLELGKMKDAEEAARKGLSINKEDSWSQHAVRQ</sequence>
<evidence type="ECO:0000256" key="1">
    <source>
        <dbReference type="ARBA" id="ARBA00005857"/>
    </source>
</evidence>
<dbReference type="Gene3D" id="1.25.40.10">
    <property type="entry name" value="Tetratricopeptide repeat domain"/>
    <property type="match status" value="1"/>
</dbReference>
<evidence type="ECO:0000256" key="3">
    <source>
        <dbReference type="ARBA" id="ARBA00022737"/>
    </source>
</evidence>
<comment type="similarity">
    <text evidence="1">Belongs to the TTC38 family.</text>
</comment>
<dbReference type="EMBL" id="JASCZI010090835">
    <property type="protein sequence ID" value="MED6147014.1"/>
    <property type="molecule type" value="Genomic_DNA"/>
</dbReference>
<protein>
    <recommendedName>
        <fullName evidence="2">Tetratricopeptide repeat protein 38</fullName>
    </recommendedName>
</protein>
<evidence type="ECO:0000256" key="4">
    <source>
        <dbReference type="ARBA" id="ARBA00022803"/>
    </source>
</evidence>
<dbReference type="Proteomes" id="UP001341840">
    <property type="component" value="Unassembled WGS sequence"/>
</dbReference>
<reference evidence="5 6" key="1">
    <citation type="journal article" date="2023" name="Plants (Basel)">
        <title>Bridging the Gap: Combining Genomics and Transcriptomics Approaches to Understand Stylosanthes scabra, an Orphan Legume from the Brazilian Caatinga.</title>
        <authorList>
            <person name="Ferreira-Neto J.R.C."/>
            <person name="da Silva M.D."/>
            <person name="Binneck E."/>
            <person name="de Melo N.F."/>
            <person name="da Silva R.H."/>
            <person name="de Melo A.L.T.M."/>
            <person name="Pandolfi V."/>
            <person name="Bustamante F.O."/>
            <person name="Brasileiro-Vidal A.C."/>
            <person name="Benko-Iseppon A.M."/>
        </authorList>
    </citation>
    <scope>NUCLEOTIDE SEQUENCE [LARGE SCALE GENOMIC DNA]</scope>
    <source>
        <tissue evidence="5">Leaves</tissue>
    </source>
</reference>
<dbReference type="PANTHER" id="PTHR16263:SF4">
    <property type="entry name" value="TETRATRICOPEPTIDE REPEAT PROTEIN 38"/>
    <property type="match status" value="1"/>
</dbReference>
<dbReference type="InterPro" id="IPR011990">
    <property type="entry name" value="TPR-like_helical_dom_sf"/>
</dbReference>
<comment type="caution">
    <text evidence="5">The sequence shown here is derived from an EMBL/GenBank/DDBJ whole genome shotgun (WGS) entry which is preliminary data.</text>
</comment>